<evidence type="ECO:0000313" key="2">
    <source>
        <dbReference type="EMBL" id="KAK0500923.1"/>
    </source>
</evidence>
<evidence type="ECO:0000313" key="3">
    <source>
        <dbReference type="Proteomes" id="UP001175228"/>
    </source>
</evidence>
<sequence length="70" mass="7492">MRRYDSTCHPFCFCPPSTRNTAIALGVAQTLSPDTPLTTIPANEVFPPSNSGTEALTQAFLRCIGITGHP</sequence>
<dbReference type="AlphaFoldDB" id="A0AA39USB2"/>
<keyword evidence="3" id="KW-1185">Reference proteome</keyword>
<organism evidence="2 3">
    <name type="scientific">Armillaria luteobubalina</name>
    <dbReference type="NCBI Taxonomy" id="153913"/>
    <lineage>
        <taxon>Eukaryota</taxon>
        <taxon>Fungi</taxon>
        <taxon>Dikarya</taxon>
        <taxon>Basidiomycota</taxon>
        <taxon>Agaricomycotina</taxon>
        <taxon>Agaricomycetes</taxon>
        <taxon>Agaricomycetidae</taxon>
        <taxon>Agaricales</taxon>
        <taxon>Marasmiineae</taxon>
        <taxon>Physalacriaceae</taxon>
        <taxon>Armillaria</taxon>
    </lineage>
</organism>
<dbReference type="InterPro" id="IPR027417">
    <property type="entry name" value="P-loop_NTPase"/>
</dbReference>
<dbReference type="InterPro" id="IPR010339">
    <property type="entry name" value="TIP49_P-loop"/>
</dbReference>
<accession>A0AA39USB2</accession>
<name>A0AA39USB2_9AGAR</name>
<reference evidence="2" key="1">
    <citation type="submission" date="2023-06" db="EMBL/GenBank/DDBJ databases">
        <authorList>
            <consortium name="Lawrence Berkeley National Laboratory"/>
            <person name="Ahrendt S."/>
            <person name="Sahu N."/>
            <person name="Indic B."/>
            <person name="Wong-Bajracharya J."/>
            <person name="Merenyi Z."/>
            <person name="Ke H.-M."/>
            <person name="Monk M."/>
            <person name="Kocsube S."/>
            <person name="Drula E."/>
            <person name="Lipzen A."/>
            <person name="Balint B."/>
            <person name="Henrissat B."/>
            <person name="Andreopoulos B."/>
            <person name="Martin F.M."/>
            <person name="Harder C.B."/>
            <person name="Rigling D."/>
            <person name="Ford K.L."/>
            <person name="Foster G.D."/>
            <person name="Pangilinan J."/>
            <person name="Papanicolaou A."/>
            <person name="Barry K."/>
            <person name="LaButti K."/>
            <person name="Viragh M."/>
            <person name="Koriabine M."/>
            <person name="Yan M."/>
            <person name="Riley R."/>
            <person name="Champramary S."/>
            <person name="Plett K.L."/>
            <person name="Tsai I.J."/>
            <person name="Slot J."/>
            <person name="Sipos G."/>
            <person name="Plett J."/>
            <person name="Nagy L.G."/>
            <person name="Grigoriev I.V."/>
        </authorList>
    </citation>
    <scope>NUCLEOTIDE SEQUENCE</scope>
    <source>
        <strain evidence="2">HWK02</strain>
    </source>
</reference>
<protein>
    <recommendedName>
        <fullName evidence="1">TIP49 P-loop domain-containing protein</fullName>
    </recommendedName>
</protein>
<comment type="caution">
    <text evidence="2">The sequence shown here is derived from an EMBL/GenBank/DDBJ whole genome shotgun (WGS) entry which is preliminary data.</text>
</comment>
<dbReference type="Gene3D" id="3.40.50.300">
    <property type="entry name" value="P-loop containing nucleotide triphosphate hydrolases"/>
    <property type="match status" value="1"/>
</dbReference>
<proteinExistence type="predicted"/>
<gene>
    <name evidence="2" type="ORF">EDD18DRAFT_1146574</name>
</gene>
<dbReference type="Pfam" id="PF06068">
    <property type="entry name" value="TIP49"/>
    <property type="match status" value="1"/>
</dbReference>
<dbReference type="GO" id="GO:0005524">
    <property type="term" value="F:ATP binding"/>
    <property type="evidence" value="ECO:0007669"/>
    <property type="project" value="InterPro"/>
</dbReference>
<feature type="domain" description="TIP49 P-loop" evidence="1">
    <location>
        <begin position="15"/>
        <end position="66"/>
    </location>
</feature>
<dbReference type="Proteomes" id="UP001175228">
    <property type="component" value="Unassembled WGS sequence"/>
</dbReference>
<evidence type="ECO:0000259" key="1">
    <source>
        <dbReference type="Pfam" id="PF06068"/>
    </source>
</evidence>
<dbReference type="EMBL" id="JAUEPU010000007">
    <property type="protein sequence ID" value="KAK0500923.1"/>
    <property type="molecule type" value="Genomic_DNA"/>
</dbReference>